<dbReference type="InterPro" id="IPR036849">
    <property type="entry name" value="Enolase-like_C_sf"/>
</dbReference>
<dbReference type="OrthoDB" id="8609034at2"/>
<keyword evidence="6" id="KW-1185">Reference proteome</keyword>
<dbReference type="Pfam" id="PF13378">
    <property type="entry name" value="MR_MLE_C"/>
    <property type="match status" value="1"/>
</dbReference>
<dbReference type="InterPro" id="IPR029017">
    <property type="entry name" value="Enolase-like_N"/>
</dbReference>
<dbReference type="Gene3D" id="3.20.20.120">
    <property type="entry name" value="Enolase-like C-terminal domain"/>
    <property type="match status" value="1"/>
</dbReference>
<dbReference type="PROSITE" id="PS00909">
    <property type="entry name" value="MR_MLE_2"/>
    <property type="match status" value="1"/>
</dbReference>
<dbReference type="SUPFAM" id="SSF51604">
    <property type="entry name" value="Enolase C-terminal domain-like"/>
    <property type="match status" value="1"/>
</dbReference>
<organism evidence="5 6">
    <name type="scientific">Paraburkholderia pallida</name>
    <dbReference type="NCBI Taxonomy" id="2547399"/>
    <lineage>
        <taxon>Bacteria</taxon>
        <taxon>Pseudomonadati</taxon>
        <taxon>Pseudomonadota</taxon>
        <taxon>Betaproteobacteria</taxon>
        <taxon>Burkholderiales</taxon>
        <taxon>Burkholderiaceae</taxon>
        <taxon>Paraburkholderia</taxon>
    </lineage>
</organism>
<dbReference type="SFLD" id="SFLDS00001">
    <property type="entry name" value="Enolase"/>
    <property type="match status" value="1"/>
</dbReference>
<dbReference type="InterPro" id="IPR046945">
    <property type="entry name" value="RHMD-like"/>
</dbReference>
<evidence type="ECO:0000259" key="4">
    <source>
        <dbReference type="SMART" id="SM00922"/>
    </source>
</evidence>
<dbReference type="SUPFAM" id="SSF54826">
    <property type="entry name" value="Enolase N-terminal domain-like"/>
    <property type="match status" value="1"/>
</dbReference>
<dbReference type="EMBL" id="CP038151">
    <property type="protein sequence ID" value="QBR03686.1"/>
    <property type="molecule type" value="Genomic_DNA"/>
</dbReference>
<dbReference type="SMART" id="SM00922">
    <property type="entry name" value="MR_MLE"/>
    <property type="match status" value="1"/>
</dbReference>
<keyword evidence="3" id="KW-0460">Magnesium</keyword>
<gene>
    <name evidence="5" type="ORF">E1956_42025</name>
</gene>
<dbReference type="PROSITE" id="PS00908">
    <property type="entry name" value="MR_MLE_1"/>
    <property type="match status" value="1"/>
</dbReference>
<reference evidence="5 6" key="1">
    <citation type="submission" date="2019-03" db="EMBL/GenBank/DDBJ databases">
        <title>Paraburkholderia sp. 7MH5, isolated from subtropical forest soil.</title>
        <authorList>
            <person name="Gao Z.-H."/>
            <person name="Qiu L.-H."/>
        </authorList>
    </citation>
    <scope>NUCLEOTIDE SEQUENCE [LARGE SCALE GENOMIC DNA]</scope>
    <source>
        <strain evidence="5 6">7MH5</strain>
    </source>
</reference>
<dbReference type="PANTHER" id="PTHR13794:SF58">
    <property type="entry name" value="MITOCHONDRIAL ENOLASE SUPERFAMILY MEMBER 1"/>
    <property type="match status" value="1"/>
</dbReference>
<evidence type="ECO:0000313" key="5">
    <source>
        <dbReference type="EMBL" id="QBR03686.1"/>
    </source>
</evidence>
<dbReference type="GO" id="GO:0000287">
    <property type="term" value="F:magnesium ion binding"/>
    <property type="evidence" value="ECO:0007669"/>
    <property type="project" value="TreeGrafter"/>
</dbReference>
<comment type="cofactor">
    <cofactor evidence="1">
        <name>Mg(2+)</name>
        <dbReference type="ChEBI" id="CHEBI:18420"/>
    </cofactor>
</comment>
<dbReference type="SFLD" id="SFLDG00179">
    <property type="entry name" value="mandelate_racemase"/>
    <property type="match status" value="1"/>
</dbReference>
<dbReference type="KEGG" id="ppai:E1956_42025"/>
<dbReference type="Pfam" id="PF02746">
    <property type="entry name" value="MR_MLE_N"/>
    <property type="match status" value="1"/>
</dbReference>
<dbReference type="Proteomes" id="UP000295727">
    <property type="component" value="Chromosome 4"/>
</dbReference>
<name>A0A4P7D4K0_9BURK</name>
<dbReference type="PANTHER" id="PTHR13794">
    <property type="entry name" value="ENOLASE SUPERFAMILY, MANDELATE RACEMASE"/>
    <property type="match status" value="1"/>
</dbReference>
<evidence type="ECO:0000256" key="3">
    <source>
        <dbReference type="ARBA" id="ARBA00022842"/>
    </source>
</evidence>
<dbReference type="CDD" id="cd03321">
    <property type="entry name" value="mandelate_racemase"/>
    <property type="match status" value="1"/>
</dbReference>
<dbReference type="GO" id="GO:0009063">
    <property type="term" value="P:amino acid catabolic process"/>
    <property type="evidence" value="ECO:0007669"/>
    <property type="project" value="InterPro"/>
</dbReference>
<dbReference type="InterPro" id="IPR029065">
    <property type="entry name" value="Enolase_C-like"/>
</dbReference>
<sequence length="359" mass="38997">MDDIKITGLRARAVNVPLQYPVKTAVGVVATSPLVLIDLLTNAGITGCAYLFTYTPLALKPVQQMVEELAAVVEGMSLAPYEIGRVLQSRFRLLGNTGLVRMATAGIDMAAWDALAKAHILPLVELLGGTVRPLPAYDSHSMDDVELAVKRAHDAAQQGFTAIKTKIGYPTLEHDLCVVRAIRDVVGEGVQIMVDYNQGLTVPEAVRRGRVLGEEGVAWIEEPTLQNDFAGHSVIRNAVRTPVQMGENWFGPDEMNKAIAAGACDLCMPDLMKIGGVSGWLQASVLAEQHSLPMSSHIFQEFSAHLLAVTPTCHWLEKMDLAGPVLEPVIEFKDGKAHFGTEPGAGIIWREQEIERYTV</sequence>
<dbReference type="Gene3D" id="3.30.390.10">
    <property type="entry name" value="Enolase-like, N-terminal domain"/>
    <property type="match status" value="1"/>
</dbReference>
<feature type="domain" description="Mandelate racemase/muconate lactonizing enzyme C-terminal" evidence="4">
    <location>
        <begin position="145"/>
        <end position="242"/>
    </location>
</feature>
<evidence type="ECO:0000256" key="1">
    <source>
        <dbReference type="ARBA" id="ARBA00001946"/>
    </source>
</evidence>
<evidence type="ECO:0000256" key="2">
    <source>
        <dbReference type="ARBA" id="ARBA00022723"/>
    </source>
</evidence>
<protein>
    <submittedName>
        <fullName evidence="5">Mandelate racemase</fullName>
    </submittedName>
</protein>
<dbReference type="AlphaFoldDB" id="A0A4P7D4K0"/>
<dbReference type="GO" id="GO:0016836">
    <property type="term" value="F:hydro-lyase activity"/>
    <property type="evidence" value="ECO:0007669"/>
    <property type="project" value="TreeGrafter"/>
</dbReference>
<proteinExistence type="predicted"/>
<dbReference type="GO" id="GO:0016052">
    <property type="term" value="P:carbohydrate catabolic process"/>
    <property type="evidence" value="ECO:0007669"/>
    <property type="project" value="TreeGrafter"/>
</dbReference>
<dbReference type="InterPro" id="IPR013342">
    <property type="entry name" value="Mandelate_racemase_C"/>
</dbReference>
<dbReference type="InterPro" id="IPR018110">
    <property type="entry name" value="Mandel_Rmase/mucon_lact_enz_CS"/>
</dbReference>
<dbReference type="InterPro" id="IPR013341">
    <property type="entry name" value="Mandelate_racemase_N_dom"/>
</dbReference>
<accession>A0A4P7D4K0</accession>
<dbReference type="RefSeq" id="WP_134759338.1">
    <property type="nucleotide sequence ID" value="NZ_CP038151.1"/>
</dbReference>
<keyword evidence="2" id="KW-0479">Metal-binding</keyword>
<evidence type="ECO:0000313" key="6">
    <source>
        <dbReference type="Proteomes" id="UP000295727"/>
    </source>
</evidence>